<evidence type="ECO:0000313" key="2">
    <source>
        <dbReference type="EMBL" id="CAJ0862378.1"/>
    </source>
</evidence>
<reference evidence="2" key="1">
    <citation type="submission" date="2023-07" db="EMBL/GenBank/DDBJ databases">
        <authorList>
            <person name="Pelsma A.J. K."/>
        </authorList>
    </citation>
    <scope>NUCLEOTIDE SEQUENCE</scope>
</reference>
<name>A0AA48LYH4_9ZZZZ</name>
<dbReference type="AlphaFoldDB" id="A0AA48LYH4"/>
<protein>
    <submittedName>
        <fullName evidence="2">Uncharacterized protein</fullName>
    </submittedName>
</protein>
<keyword evidence="1" id="KW-0812">Transmembrane</keyword>
<feature type="transmembrane region" description="Helical" evidence="1">
    <location>
        <begin position="80"/>
        <end position="99"/>
    </location>
</feature>
<organism evidence="2">
    <name type="scientific">freshwater sediment metagenome</name>
    <dbReference type="NCBI Taxonomy" id="556182"/>
    <lineage>
        <taxon>unclassified sequences</taxon>
        <taxon>metagenomes</taxon>
        <taxon>ecological metagenomes</taxon>
    </lineage>
</organism>
<feature type="transmembrane region" description="Helical" evidence="1">
    <location>
        <begin position="7"/>
        <end position="36"/>
    </location>
</feature>
<dbReference type="EMBL" id="OY288114">
    <property type="protein sequence ID" value="CAJ0862378.1"/>
    <property type="molecule type" value="Genomic_DNA"/>
</dbReference>
<keyword evidence="1" id="KW-1133">Transmembrane helix</keyword>
<evidence type="ECO:0000256" key="1">
    <source>
        <dbReference type="SAM" id="Phobius"/>
    </source>
</evidence>
<proteinExistence type="predicted"/>
<keyword evidence="1" id="KW-0472">Membrane</keyword>
<accession>A0AA48LYH4</accession>
<feature type="transmembrane region" description="Helical" evidence="1">
    <location>
        <begin position="42"/>
        <end position="59"/>
    </location>
</feature>
<sequence>MLKLIRFLGLVSQSIFIQFLHVFGLVAFGASAALGWFRLPSWLVPILAVVCGVVADKFLDETAVADLLERAHNANQRGGFLIVVYFVICAIGYVVGAYARHYARGKGLSAAASKK</sequence>
<gene>
    <name evidence="2" type="ORF">AMST5_01484</name>
</gene>